<dbReference type="RefSeq" id="WP_074716472.1">
    <property type="nucleotide sequence ID" value="NZ_FNPG01000009.1"/>
</dbReference>
<proteinExistence type="predicted"/>
<feature type="region of interest" description="Disordered" evidence="1">
    <location>
        <begin position="195"/>
        <end position="217"/>
    </location>
</feature>
<evidence type="ECO:0000256" key="2">
    <source>
        <dbReference type="SAM" id="Phobius"/>
    </source>
</evidence>
<evidence type="ECO:0000313" key="3">
    <source>
        <dbReference type="EMBL" id="SDY15861.1"/>
    </source>
</evidence>
<dbReference type="EMBL" id="FNPG01000009">
    <property type="protein sequence ID" value="SDY15861.1"/>
    <property type="molecule type" value="Genomic_DNA"/>
</dbReference>
<name>A0A1H3HK52_9FIRM</name>
<dbReference type="OrthoDB" id="2067629at2"/>
<dbReference type="AlphaFoldDB" id="A0A1H3HK52"/>
<keyword evidence="4" id="KW-1185">Reference proteome</keyword>
<keyword evidence="2" id="KW-1133">Transmembrane helix</keyword>
<protein>
    <submittedName>
        <fullName evidence="3">Uncharacterized protein</fullName>
    </submittedName>
</protein>
<accession>A0A1H3HK52</accession>
<sequence>MPIVNDFNFEDNQEALKAKKEVEGIKYVKSKGNFEDVNQVIKIYSMLIEKEYFSTVVGISFLVSLRNRALELGASEEQLPTIYIPKKEEIELDDGKAARRELAQFKRDMVSKKEYATLSKRKKFVTFLAIIFGISIIGMFAIMFYTRSTTTIVNYENEIINKYEAWEKKLNKKEKELNKKEKYLEGLEKKLKKIQTESKEKTTEKKTEKTTNQTTDK</sequence>
<keyword evidence="2" id="KW-0472">Membrane</keyword>
<dbReference type="STRING" id="1122142.SAMN02910414_00878"/>
<keyword evidence="2" id="KW-0812">Transmembrane</keyword>
<evidence type="ECO:0000313" key="4">
    <source>
        <dbReference type="Proteomes" id="UP000183918"/>
    </source>
</evidence>
<dbReference type="Proteomes" id="UP000183918">
    <property type="component" value="Unassembled WGS sequence"/>
</dbReference>
<evidence type="ECO:0000256" key="1">
    <source>
        <dbReference type="SAM" id="MobiDB-lite"/>
    </source>
</evidence>
<gene>
    <name evidence="3" type="ORF">SAMN02910414_00878</name>
</gene>
<feature type="transmembrane region" description="Helical" evidence="2">
    <location>
        <begin position="124"/>
        <end position="145"/>
    </location>
</feature>
<reference evidence="3 4" key="1">
    <citation type="submission" date="2016-10" db="EMBL/GenBank/DDBJ databases">
        <authorList>
            <person name="de Groot N.N."/>
        </authorList>
    </citation>
    <scope>NUCLEOTIDE SEQUENCE [LARGE SCALE GENOMIC DNA]</scope>
    <source>
        <strain evidence="3 4">DSM 14045</strain>
    </source>
</reference>
<organism evidence="3 4">
    <name type="scientific">Lachnobacterium bovis DSM 14045</name>
    <dbReference type="NCBI Taxonomy" id="1122142"/>
    <lineage>
        <taxon>Bacteria</taxon>
        <taxon>Bacillati</taxon>
        <taxon>Bacillota</taxon>
        <taxon>Clostridia</taxon>
        <taxon>Lachnospirales</taxon>
        <taxon>Lachnospiraceae</taxon>
        <taxon>Lachnobacterium</taxon>
    </lineage>
</organism>